<reference evidence="2" key="1">
    <citation type="submission" date="2015-10" db="EMBL/GenBank/DDBJ databases">
        <title>Complete Genome Sequencing of Klebsiella sp. strain G5.</title>
        <authorList>
            <person name="Chan K.-G."/>
            <person name="Chen J.-W."/>
        </authorList>
    </citation>
    <scope>NUCLEOTIDE SEQUENCE [LARGE SCALE GENOMIC DNA]</scope>
    <source>
        <strain evidence="2">G5</strain>
    </source>
</reference>
<protein>
    <submittedName>
        <fullName evidence="1">Uncharacterized protein</fullName>
    </submittedName>
</protein>
<evidence type="ECO:0000313" key="1">
    <source>
        <dbReference type="EMBL" id="ALR75095.1"/>
    </source>
</evidence>
<proteinExistence type="predicted"/>
<name>A0A806X292_9ENTR</name>
<accession>A0A806X292</accession>
<dbReference type="KEGG" id="kle:AO703_01820"/>
<organism evidence="1 2">
    <name type="scientific">[Enterobacter] lignolyticus</name>
    <dbReference type="NCBI Taxonomy" id="1334193"/>
    <lineage>
        <taxon>Bacteria</taxon>
        <taxon>Pseudomonadati</taxon>
        <taxon>Pseudomonadota</taxon>
        <taxon>Gammaproteobacteria</taxon>
        <taxon>Enterobacterales</taxon>
        <taxon>Enterobacteriaceae</taxon>
        <taxon>Pluralibacter</taxon>
    </lineage>
</organism>
<dbReference type="AlphaFoldDB" id="A0A806X292"/>
<dbReference type="Proteomes" id="UP000069162">
    <property type="component" value="Chromosome"/>
</dbReference>
<evidence type="ECO:0000313" key="2">
    <source>
        <dbReference type="Proteomes" id="UP000069162"/>
    </source>
</evidence>
<gene>
    <name evidence="1" type="ORF">AO703_01820</name>
</gene>
<dbReference type="EMBL" id="CP012871">
    <property type="protein sequence ID" value="ALR75095.1"/>
    <property type="molecule type" value="Genomic_DNA"/>
</dbReference>
<sequence>MIYIDPMQKSAAGVPLMLCVTNLQQVRRLVGEGISKKLRPTQKLYRIGLTKILRPLLAIGLRQKMF</sequence>